<evidence type="ECO:0000256" key="1">
    <source>
        <dbReference type="ARBA" id="ARBA00005395"/>
    </source>
</evidence>
<keyword evidence="2 5" id="KW-0963">Cytoplasm</keyword>
<dbReference type="PANTHER" id="PTHR43420">
    <property type="entry name" value="ACETYLTRANSFERASE"/>
    <property type="match status" value="1"/>
</dbReference>
<keyword evidence="3 7" id="KW-0808">Transferase</keyword>
<dbReference type="Gene3D" id="3.40.630.30">
    <property type="match status" value="1"/>
</dbReference>
<dbReference type="Pfam" id="PF13508">
    <property type="entry name" value="Acetyltransf_7"/>
    <property type="match status" value="1"/>
</dbReference>
<organism evidence="7 8">
    <name type="scientific">Croceibacterium soli</name>
    <dbReference type="NCBI Taxonomy" id="1739690"/>
    <lineage>
        <taxon>Bacteria</taxon>
        <taxon>Pseudomonadati</taxon>
        <taxon>Pseudomonadota</taxon>
        <taxon>Alphaproteobacteria</taxon>
        <taxon>Sphingomonadales</taxon>
        <taxon>Erythrobacteraceae</taxon>
        <taxon>Croceibacterium</taxon>
    </lineage>
</organism>
<keyword evidence="7" id="KW-0689">Ribosomal protein</keyword>
<dbReference type="OrthoDB" id="9804026at2"/>
<dbReference type="PROSITE" id="PS51186">
    <property type="entry name" value="GNAT"/>
    <property type="match status" value="1"/>
</dbReference>
<evidence type="ECO:0000256" key="5">
    <source>
        <dbReference type="RuleBase" id="RU363094"/>
    </source>
</evidence>
<dbReference type="InterPro" id="IPR000182">
    <property type="entry name" value="GNAT_dom"/>
</dbReference>
<evidence type="ECO:0000259" key="6">
    <source>
        <dbReference type="PROSITE" id="PS51186"/>
    </source>
</evidence>
<dbReference type="Proteomes" id="UP000469159">
    <property type="component" value="Unassembled WGS sequence"/>
</dbReference>
<evidence type="ECO:0000256" key="3">
    <source>
        <dbReference type="ARBA" id="ARBA00022679"/>
    </source>
</evidence>
<dbReference type="InterPro" id="IPR016181">
    <property type="entry name" value="Acyl_CoA_acyltransferase"/>
</dbReference>
<comment type="catalytic activity">
    <reaction evidence="5">
        <text>N-terminal L-alanyl-[ribosomal protein bS18] + acetyl-CoA = N-terminal N(alpha)-acetyl-L-alanyl-[ribosomal protein bS18] + CoA + H(+)</text>
        <dbReference type="Rhea" id="RHEA:43756"/>
        <dbReference type="Rhea" id="RHEA-COMP:10676"/>
        <dbReference type="Rhea" id="RHEA-COMP:10677"/>
        <dbReference type="ChEBI" id="CHEBI:15378"/>
        <dbReference type="ChEBI" id="CHEBI:57287"/>
        <dbReference type="ChEBI" id="CHEBI:57288"/>
        <dbReference type="ChEBI" id="CHEBI:64718"/>
        <dbReference type="ChEBI" id="CHEBI:83683"/>
        <dbReference type="EC" id="2.3.1.266"/>
    </reaction>
</comment>
<comment type="caution">
    <text evidence="7">The sequence shown here is derived from an EMBL/GenBank/DDBJ whole genome shotgun (WGS) entry which is preliminary data.</text>
</comment>
<dbReference type="EC" id="2.3.1.266" evidence="5"/>
<evidence type="ECO:0000313" key="8">
    <source>
        <dbReference type="Proteomes" id="UP000469159"/>
    </source>
</evidence>
<dbReference type="CDD" id="cd04301">
    <property type="entry name" value="NAT_SF"/>
    <property type="match status" value="1"/>
</dbReference>
<keyword evidence="8" id="KW-1185">Reference proteome</keyword>
<comment type="function">
    <text evidence="5">Acetylates the N-terminal alanine of ribosomal protein bS18.</text>
</comment>
<dbReference type="InterPro" id="IPR050680">
    <property type="entry name" value="YpeA/RimI_acetyltransf"/>
</dbReference>
<dbReference type="NCBIfam" id="TIGR01575">
    <property type="entry name" value="rimI"/>
    <property type="match status" value="1"/>
</dbReference>
<evidence type="ECO:0000256" key="2">
    <source>
        <dbReference type="ARBA" id="ARBA00022490"/>
    </source>
</evidence>
<dbReference type="GO" id="GO:0005840">
    <property type="term" value="C:ribosome"/>
    <property type="evidence" value="ECO:0007669"/>
    <property type="project" value="UniProtKB-KW"/>
</dbReference>
<evidence type="ECO:0000313" key="7">
    <source>
        <dbReference type="EMBL" id="MXP42615.1"/>
    </source>
</evidence>
<accession>A0A6I4V0U4</accession>
<dbReference type="InterPro" id="IPR006464">
    <property type="entry name" value="AcTrfase_RimI/Ard1"/>
</dbReference>
<sequence>MAVMSAAFDPAYGEAWNRRQVSDALLMPNTYYLLASAGGFEPSAAEPAAGFVLSRGIMDEEELLLIAVHPDHRQRGVGAALMQRFIETATERGRTSLFLEMREGNPAAVLYKRFGFEPVGRRRNYYRSAQQGPLDAITYARRQQVP</sequence>
<feature type="domain" description="N-acetyltransferase" evidence="6">
    <location>
        <begin position="1"/>
        <end position="144"/>
    </location>
</feature>
<keyword evidence="4" id="KW-0012">Acyltransferase</keyword>
<comment type="subcellular location">
    <subcellularLocation>
        <location evidence="5">Cytoplasm</location>
    </subcellularLocation>
</comment>
<dbReference type="GO" id="GO:0008999">
    <property type="term" value="F:protein-N-terminal-alanine acetyltransferase activity"/>
    <property type="evidence" value="ECO:0007669"/>
    <property type="project" value="UniProtKB-EC"/>
</dbReference>
<keyword evidence="7" id="KW-0687">Ribonucleoprotein</keyword>
<dbReference type="SUPFAM" id="SSF55729">
    <property type="entry name" value="Acyl-CoA N-acyltransferases (Nat)"/>
    <property type="match status" value="1"/>
</dbReference>
<dbReference type="GO" id="GO:0005737">
    <property type="term" value="C:cytoplasm"/>
    <property type="evidence" value="ECO:0007669"/>
    <property type="project" value="UniProtKB-SubCell"/>
</dbReference>
<proteinExistence type="inferred from homology"/>
<dbReference type="EMBL" id="WTYK01000009">
    <property type="protein sequence ID" value="MXP42615.1"/>
    <property type="molecule type" value="Genomic_DNA"/>
</dbReference>
<gene>
    <name evidence="7" type="primary">rimI</name>
    <name evidence="7" type="ORF">GRI75_13300</name>
</gene>
<name>A0A6I4V0U4_9SPHN</name>
<comment type="similarity">
    <text evidence="1 5">Belongs to the acetyltransferase family. RimI subfamily.</text>
</comment>
<evidence type="ECO:0000256" key="4">
    <source>
        <dbReference type="ARBA" id="ARBA00023315"/>
    </source>
</evidence>
<dbReference type="PANTHER" id="PTHR43420:SF12">
    <property type="entry name" value="N-ACETYLTRANSFERASE DOMAIN-CONTAINING PROTEIN"/>
    <property type="match status" value="1"/>
</dbReference>
<reference evidence="7 8" key="1">
    <citation type="submission" date="2019-12" db="EMBL/GenBank/DDBJ databases">
        <title>Genomic-based taxomic classification of the family Erythrobacteraceae.</title>
        <authorList>
            <person name="Xu L."/>
        </authorList>
    </citation>
    <scope>NUCLEOTIDE SEQUENCE [LARGE SCALE GENOMIC DNA]</scope>
    <source>
        <strain evidence="7 8">MCCC 1K02066</strain>
    </source>
</reference>
<dbReference type="AlphaFoldDB" id="A0A6I4V0U4"/>
<protein>
    <recommendedName>
        <fullName evidence="5">[Ribosomal protein bS18]-alanine N-acetyltransferase</fullName>
        <ecNumber evidence="5">2.3.1.266</ecNumber>
    </recommendedName>
</protein>